<keyword evidence="3" id="KW-1185">Reference proteome</keyword>
<proteinExistence type="predicted"/>
<dbReference type="Proteomes" id="UP000030764">
    <property type="component" value="Unassembled WGS sequence"/>
</dbReference>
<sequence length="77" mass="8707">MITHTCPLKISSVRSEACSSILSLSMRCFTDTSPQASEATALVLYRIWKSSSSVKFTTDTRIEYRRTGPLCHGKYHY</sequence>
<reference evidence="1 3" key="1">
    <citation type="journal article" date="2014" name="Nat. Genet.">
        <title>Genome and transcriptome of the porcine whipworm Trichuris suis.</title>
        <authorList>
            <person name="Jex A.R."/>
            <person name="Nejsum P."/>
            <person name="Schwarz E.M."/>
            <person name="Hu L."/>
            <person name="Young N.D."/>
            <person name="Hall R.S."/>
            <person name="Korhonen P.K."/>
            <person name="Liao S."/>
            <person name="Thamsborg S."/>
            <person name="Xia J."/>
            <person name="Xu P."/>
            <person name="Wang S."/>
            <person name="Scheerlinck J.P."/>
            <person name="Hofmann A."/>
            <person name="Sternberg P.W."/>
            <person name="Wang J."/>
            <person name="Gasser R.B."/>
        </authorList>
    </citation>
    <scope>NUCLEOTIDE SEQUENCE [LARGE SCALE GENOMIC DNA]</scope>
    <source>
        <strain evidence="2">DCEP-RM93F</strain>
        <strain evidence="1">DCEP-RM93M</strain>
    </source>
</reference>
<evidence type="ECO:0000313" key="2">
    <source>
        <dbReference type="EMBL" id="KFD67157.1"/>
    </source>
</evidence>
<dbReference type="AlphaFoldDB" id="A0A085LLB3"/>
<dbReference type="EMBL" id="KL367517">
    <property type="protein sequence ID" value="KFD67157.1"/>
    <property type="molecule type" value="Genomic_DNA"/>
</dbReference>
<dbReference type="Proteomes" id="UP000030758">
    <property type="component" value="Unassembled WGS sequence"/>
</dbReference>
<accession>A0A085LLB3</accession>
<organism evidence="1 3">
    <name type="scientific">Trichuris suis</name>
    <name type="common">pig whipworm</name>
    <dbReference type="NCBI Taxonomy" id="68888"/>
    <lineage>
        <taxon>Eukaryota</taxon>
        <taxon>Metazoa</taxon>
        <taxon>Ecdysozoa</taxon>
        <taxon>Nematoda</taxon>
        <taxon>Enoplea</taxon>
        <taxon>Dorylaimia</taxon>
        <taxon>Trichinellida</taxon>
        <taxon>Trichuridae</taxon>
        <taxon>Trichuris</taxon>
    </lineage>
</organism>
<evidence type="ECO:0000313" key="3">
    <source>
        <dbReference type="Proteomes" id="UP000030764"/>
    </source>
</evidence>
<gene>
    <name evidence="1" type="ORF">M513_13365</name>
    <name evidence="2" type="ORF">M514_13365</name>
</gene>
<dbReference type="EMBL" id="KL363430">
    <property type="protein sequence ID" value="KFD45759.1"/>
    <property type="molecule type" value="Genomic_DNA"/>
</dbReference>
<name>A0A085LLB3_9BILA</name>
<protein>
    <submittedName>
        <fullName evidence="1">Uncharacterized protein</fullName>
    </submittedName>
</protein>
<evidence type="ECO:0000313" key="1">
    <source>
        <dbReference type="EMBL" id="KFD45759.1"/>
    </source>
</evidence>